<comment type="caution">
    <text evidence="7">The sequence shown here is derived from an EMBL/GenBank/DDBJ whole genome shotgun (WGS) entry which is preliminary data.</text>
</comment>
<keyword evidence="5 6" id="KW-0472">Membrane</keyword>
<dbReference type="Gene3D" id="1.10.4160.10">
    <property type="entry name" value="Hydantoin permease"/>
    <property type="match status" value="1"/>
</dbReference>
<dbReference type="STRING" id="5288.A0A5C5FTT1"/>
<comment type="similarity">
    <text evidence="2">Belongs to the purine-cytosine permease (2.A.39) family.</text>
</comment>
<evidence type="ECO:0000256" key="3">
    <source>
        <dbReference type="ARBA" id="ARBA00022692"/>
    </source>
</evidence>
<evidence type="ECO:0000256" key="2">
    <source>
        <dbReference type="ARBA" id="ARBA00008974"/>
    </source>
</evidence>
<evidence type="ECO:0000256" key="4">
    <source>
        <dbReference type="ARBA" id="ARBA00022989"/>
    </source>
</evidence>
<dbReference type="PANTHER" id="PTHR30618:SF0">
    <property type="entry name" value="PURINE-URACIL PERMEASE NCS1"/>
    <property type="match status" value="1"/>
</dbReference>
<feature type="transmembrane region" description="Helical" evidence="6">
    <location>
        <begin position="43"/>
        <end position="66"/>
    </location>
</feature>
<keyword evidence="3 6" id="KW-0812">Transmembrane</keyword>
<dbReference type="InterPro" id="IPR045225">
    <property type="entry name" value="Uracil/uridine/allantoin_perm"/>
</dbReference>
<dbReference type="GO" id="GO:0015205">
    <property type="term" value="F:nucleobase transmembrane transporter activity"/>
    <property type="evidence" value="ECO:0007669"/>
    <property type="project" value="TreeGrafter"/>
</dbReference>
<keyword evidence="4 6" id="KW-1133">Transmembrane helix</keyword>
<reference evidence="7 8" key="1">
    <citation type="submission" date="2019-03" db="EMBL/GenBank/DDBJ databases">
        <title>Rhodosporidium diobovatum UCD-FST 08-225 genome sequencing, assembly, and annotation.</title>
        <authorList>
            <person name="Fakankun I.U."/>
            <person name="Fristensky B."/>
            <person name="Levin D.B."/>
        </authorList>
    </citation>
    <scope>NUCLEOTIDE SEQUENCE [LARGE SCALE GENOMIC DNA]</scope>
    <source>
        <strain evidence="7 8">UCD-FST 08-225</strain>
    </source>
</reference>
<evidence type="ECO:0000313" key="7">
    <source>
        <dbReference type="EMBL" id="TNY19622.1"/>
    </source>
</evidence>
<accession>A0A5C5FTT1</accession>
<evidence type="ECO:0000256" key="6">
    <source>
        <dbReference type="SAM" id="Phobius"/>
    </source>
</evidence>
<protein>
    <submittedName>
        <fullName evidence="7">Permease for cytosine/purines, uracil, thiamine, allantoin-domain-containing protein</fullName>
    </submittedName>
</protein>
<proteinExistence type="inferred from homology"/>
<evidence type="ECO:0000313" key="8">
    <source>
        <dbReference type="Proteomes" id="UP000311382"/>
    </source>
</evidence>
<dbReference type="OrthoDB" id="2018619at2759"/>
<dbReference type="Proteomes" id="UP000311382">
    <property type="component" value="Unassembled WGS sequence"/>
</dbReference>
<name>A0A5C5FTT1_9BASI</name>
<dbReference type="InterPro" id="IPR001248">
    <property type="entry name" value="Pur-cyt_permease"/>
</dbReference>
<dbReference type="EMBL" id="SOZI01000089">
    <property type="protein sequence ID" value="TNY19622.1"/>
    <property type="molecule type" value="Genomic_DNA"/>
</dbReference>
<evidence type="ECO:0000256" key="5">
    <source>
        <dbReference type="ARBA" id="ARBA00023136"/>
    </source>
</evidence>
<organism evidence="7 8">
    <name type="scientific">Rhodotorula diobovata</name>
    <dbReference type="NCBI Taxonomy" id="5288"/>
    <lineage>
        <taxon>Eukaryota</taxon>
        <taxon>Fungi</taxon>
        <taxon>Dikarya</taxon>
        <taxon>Basidiomycota</taxon>
        <taxon>Pucciniomycotina</taxon>
        <taxon>Microbotryomycetes</taxon>
        <taxon>Sporidiobolales</taxon>
        <taxon>Sporidiobolaceae</taxon>
        <taxon>Rhodotorula</taxon>
    </lineage>
</organism>
<gene>
    <name evidence="7" type="ORF">DMC30DRAFT_399813</name>
</gene>
<evidence type="ECO:0000256" key="1">
    <source>
        <dbReference type="ARBA" id="ARBA00004141"/>
    </source>
</evidence>
<keyword evidence="8" id="KW-1185">Reference proteome</keyword>
<dbReference type="AlphaFoldDB" id="A0A5C5FTT1"/>
<dbReference type="GO" id="GO:0005886">
    <property type="term" value="C:plasma membrane"/>
    <property type="evidence" value="ECO:0007669"/>
    <property type="project" value="TreeGrafter"/>
</dbReference>
<feature type="transmembrane region" description="Helical" evidence="6">
    <location>
        <begin position="86"/>
        <end position="105"/>
    </location>
</feature>
<comment type="subcellular location">
    <subcellularLocation>
        <location evidence="1">Membrane</location>
        <topology evidence="1">Multi-pass membrane protein</topology>
    </subcellularLocation>
</comment>
<sequence>MEPVPVEEQSWTSATFAAYWFSDLINAGSWSQISSFVSLGLTWWQGLLATFTGGVLLCVVIVFNGIIGARLHVPFSISSRAAFGHYLSRFAVVSRMVIAWFWFSIK</sequence>
<dbReference type="PANTHER" id="PTHR30618">
    <property type="entry name" value="NCS1 FAMILY PURINE/PYRIMIDINE TRANSPORTER"/>
    <property type="match status" value="1"/>
</dbReference>
<dbReference type="Pfam" id="PF02133">
    <property type="entry name" value="Transp_cyt_pur"/>
    <property type="match status" value="1"/>
</dbReference>